<dbReference type="EMBL" id="JAAKZZ010000007">
    <property type="protein sequence ID" value="NGO67081.1"/>
    <property type="molecule type" value="Genomic_DNA"/>
</dbReference>
<dbReference type="Proteomes" id="UP000477722">
    <property type="component" value="Unassembled WGS sequence"/>
</dbReference>
<sequence>MEASMPEIDTTTPHSARFWNFWVGGKDYYEVDAEIAERIAERWPGLIDVARTSRYFLVRAVRHLAGEAGIRQFLDIGTGLPTVDPVHAVAQELAPSSRVVYVDNDPLVLAHAQARLTSSHEGRTAYLDGDVHDPRDILSKAGETIDFNRPVAVILMGILGHVADYQEARAIVDELMGGVPSGSYLVLRDCTSTSDHIVAAADAYNSSGAVPYNLRTAQEVTGFFEGLEVLEPGVVQVPDWRPEVADPAPASPVDALAGVARKP</sequence>
<evidence type="ECO:0000313" key="2">
    <source>
        <dbReference type="Proteomes" id="UP000477722"/>
    </source>
</evidence>
<name>A0A6G4WRF8_9ACTN</name>
<reference evidence="1 2" key="1">
    <citation type="submission" date="2020-02" db="EMBL/GenBank/DDBJ databases">
        <title>Whole-genome analyses of novel actinobacteria.</title>
        <authorList>
            <person name="Sahin N."/>
            <person name="Tatar D."/>
        </authorList>
    </citation>
    <scope>NUCLEOTIDE SEQUENCE [LARGE SCALE GENOMIC DNA]</scope>
    <source>
        <strain evidence="1 2">SB3404</strain>
    </source>
</reference>
<gene>
    <name evidence="1" type="ORF">G5C65_01605</name>
</gene>
<keyword evidence="1" id="KW-0808">Transferase</keyword>
<protein>
    <submittedName>
        <fullName evidence="1">SAM-dependent methyltransferase</fullName>
    </submittedName>
</protein>
<dbReference type="GO" id="GO:0008168">
    <property type="term" value="F:methyltransferase activity"/>
    <property type="evidence" value="ECO:0007669"/>
    <property type="project" value="UniProtKB-KW"/>
</dbReference>
<dbReference type="AlphaFoldDB" id="A0A6G4WRF8"/>
<dbReference type="SUPFAM" id="SSF53335">
    <property type="entry name" value="S-adenosyl-L-methionine-dependent methyltransferases"/>
    <property type="match status" value="1"/>
</dbReference>
<accession>A0A6G4WRF8</accession>
<proteinExistence type="predicted"/>
<keyword evidence="1" id="KW-0489">Methyltransferase</keyword>
<evidence type="ECO:0000313" key="1">
    <source>
        <dbReference type="EMBL" id="NGO67081.1"/>
    </source>
</evidence>
<dbReference type="InterPro" id="IPR029063">
    <property type="entry name" value="SAM-dependent_MTases_sf"/>
</dbReference>
<dbReference type="Gene3D" id="3.40.50.150">
    <property type="entry name" value="Vaccinia Virus protein VP39"/>
    <property type="match status" value="1"/>
</dbReference>
<dbReference type="GO" id="GO:0032259">
    <property type="term" value="P:methylation"/>
    <property type="evidence" value="ECO:0007669"/>
    <property type="project" value="UniProtKB-KW"/>
</dbReference>
<keyword evidence="2" id="KW-1185">Reference proteome</keyword>
<dbReference type="InterPro" id="IPR006764">
    <property type="entry name" value="SAM_dep_MeTrfase_SAV2177_type"/>
</dbReference>
<comment type="caution">
    <text evidence="1">The sequence shown here is derived from an EMBL/GenBank/DDBJ whole genome shotgun (WGS) entry which is preliminary data.</text>
</comment>
<dbReference type="PIRSF" id="PIRSF017393">
    <property type="entry name" value="MTase_SAV2177"/>
    <property type="match status" value="1"/>
</dbReference>
<organism evidence="1 2">
    <name type="scientific">Streptomyces boncukensis</name>
    <dbReference type="NCBI Taxonomy" id="2711219"/>
    <lineage>
        <taxon>Bacteria</taxon>
        <taxon>Bacillati</taxon>
        <taxon>Actinomycetota</taxon>
        <taxon>Actinomycetes</taxon>
        <taxon>Kitasatosporales</taxon>
        <taxon>Streptomycetaceae</taxon>
        <taxon>Streptomyces</taxon>
    </lineage>
</organism>
<dbReference type="Pfam" id="PF04672">
    <property type="entry name" value="Methyltransf_19"/>
    <property type="match status" value="1"/>
</dbReference>